<protein>
    <recommendedName>
        <fullName evidence="9">Membrane fusion protein (MFP) family protein</fullName>
    </recommendedName>
</protein>
<keyword evidence="7" id="KW-1133">Transmembrane helix</keyword>
<evidence type="ECO:0000256" key="4">
    <source>
        <dbReference type="ARBA" id="ARBA00022475"/>
    </source>
</evidence>
<evidence type="ECO:0000259" key="11">
    <source>
        <dbReference type="Pfam" id="PF25994"/>
    </source>
</evidence>
<dbReference type="OrthoDB" id="9810980at2"/>
<dbReference type="PRINTS" id="PR01490">
    <property type="entry name" value="RTXTOXIND"/>
</dbReference>
<sequence length="438" mass="46697">MTASATLDSVPVTDLRRPIRRGVAALALLAAVFGGWAGLAQIEGAVVSGGQIVVAGKPQLVQSLDGGIVREIAVRSGDRVQAGDVLVQLDATLVETNLGIARVRLADALALRARLESEQAGLAEPVFRYPELPFARPATAAQEEAQRRIFAARAEVLTGGQAQLQEALRQSEARIDGLEAQIAAKREQAALLEEDLANARSLNEQGLVAGRELNDITRSVASIDGEIESLEAEIASVRIEMEDARLATLQKEREFRESVASDLREASAQVDELMLEIVTRSAELERTVVRSPAEGVVHDVQVATLGGVIAPGATLLQVVPLGTGVEFELRVDPRAIDQVHPGQPAEIVIAPLDPATTPRLQAEVREVPAAAVTDPQSGESFYRVTLSVTPEELDRLGSDIALIPGMPVEAFLQTGGHSVMAFLLHPISSHLNRAFRES</sequence>
<dbReference type="Gene3D" id="2.40.50.100">
    <property type="match status" value="1"/>
</dbReference>
<keyword evidence="4 9" id="KW-1003">Cell membrane</keyword>
<dbReference type="AlphaFoldDB" id="A0A5C4NJM5"/>
<dbReference type="InterPro" id="IPR058781">
    <property type="entry name" value="HH_AprE-like"/>
</dbReference>
<dbReference type="Gene3D" id="1.10.287.1490">
    <property type="match status" value="1"/>
</dbReference>
<dbReference type="PANTHER" id="PTHR30386:SF17">
    <property type="entry name" value="ALKALINE PROTEASE SECRETION PROTEIN APRE"/>
    <property type="match status" value="1"/>
</dbReference>
<evidence type="ECO:0000256" key="9">
    <source>
        <dbReference type="RuleBase" id="RU365093"/>
    </source>
</evidence>
<comment type="subcellular location">
    <subcellularLocation>
        <location evidence="1 9">Cell inner membrane</location>
        <topology evidence="1 9">Single-pass membrane protein</topology>
    </subcellularLocation>
</comment>
<dbReference type="GO" id="GO:0015031">
    <property type="term" value="P:protein transport"/>
    <property type="evidence" value="ECO:0007669"/>
    <property type="project" value="InterPro"/>
</dbReference>
<organism evidence="13 14">
    <name type="scientific">Rubellimicrobium roseum</name>
    <dbReference type="NCBI Taxonomy" id="687525"/>
    <lineage>
        <taxon>Bacteria</taxon>
        <taxon>Pseudomonadati</taxon>
        <taxon>Pseudomonadota</taxon>
        <taxon>Alphaproteobacteria</taxon>
        <taxon>Rhodobacterales</taxon>
        <taxon>Roseobacteraceae</taxon>
        <taxon>Rubellimicrobium</taxon>
    </lineage>
</organism>
<evidence type="ECO:0000313" key="14">
    <source>
        <dbReference type="Proteomes" id="UP000305709"/>
    </source>
</evidence>
<evidence type="ECO:0000256" key="7">
    <source>
        <dbReference type="ARBA" id="ARBA00022989"/>
    </source>
</evidence>
<keyword evidence="5 9" id="KW-0997">Cell inner membrane</keyword>
<evidence type="ECO:0000256" key="2">
    <source>
        <dbReference type="ARBA" id="ARBA00009477"/>
    </source>
</evidence>
<evidence type="ECO:0000256" key="3">
    <source>
        <dbReference type="ARBA" id="ARBA00022448"/>
    </source>
</evidence>
<keyword evidence="14" id="KW-1185">Reference proteome</keyword>
<dbReference type="InterPro" id="IPR050739">
    <property type="entry name" value="MFP"/>
</dbReference>
<dbReference type="NCBIfam" id="TIGR01843">
    <property type="entry name" value="type_I_hlyD"/>
    <property type="match status" value="1"/>
</dbReference>
<dbReference type="GO" id="GO:0005886">
    <property type="term" value="C:plasma membrane"/>
    <property type="evidence" value="ECO:0007669"/>
    <property type="project" value="UniProtKB-SubCell"/>
</dbReference>
<evidence type="ECO:0000256" key="6">
    <source>
        <dbReference type="ARBA" id="ARBA00022692"/>
    </source>
</evidence>
<keyword evidence="8" id="KW-0472">Membrane</keyword>
<dbReference type="Pfam" id="PF26002">
    <property type="entry name" value="Beta-barrel_AprE"/>
    <property type="match status" value="1"/>
</dbReference>
<dbReference type="Pfam" id="PF25994">
    <property type="entry name" value="HH_AprE"/>
    <property type="match status" value="1"/>
</dbReference>
<feature type="domain" description="AprE-like beta-barrel" evidence="12">
    <location>
        <begin position="327"/>
        <end position="415"/>
    </location>
</feature>
<reference evidence="13 14" key="1">
    <citation type="submission" date="2019-06" db="EMBL/GenBank/DDBJ databases">
        <authorList>
            <person name="Jiang L."/>
        </authorList>
    </citation>
    <scope>NUCLEOTIDE SEQUENCE [LARGE SCALE GENOMIC DNA]</scope>
    <source>
        <strain evidence="13 14">YIM 48858</strain>
    </source>
</reference>
<proteinExistence type="inferred from homology"/>
<keyword evidence="6" id="KW-0812">Transmembrane</keyword>
<comment type="caution">
    <text evidence="13">The sequence shown here is derived from an EMBL/GenBank/DDBJ whole genome shotgun (WGS) entry which is preliminary data.</text>
</comment>
<dbReference type="InterPro" id="IPR058982">
    <property type="entry name" value="Beta-barrel_AprE"/>
</dbReference>
<evidence type="ECO:0000313" key="13">
    <source>
        <dbReference type="EMBL" id="TNC74783.1"/>
    </source>
</evidence>
<feature type="domain" description="AprE-like long alpha-helical hairpin" evidence="11">
    <location>
        <begin position="95"/>
        <end position="278"/>
    </location>
</feature>
<gene>
    <name evidence="13" type="ORF">FHG71_01230</name>
</gene>
<dbReference type="Gene3D" id="2.40.30.170">
    <property type="match status" value="1"/>
</dbReference>
<accession>A0A5C4NJM5</accession>
<evidence type="ECO:0000256" key="8">
    <source>
        <dbReference type="ARBA" id="ARBA00023136"/>
    </source>
</evidence>
<name>A0A5C4NJM5_9RHOB</name>
<dbReference type="EMBL" id="VDFV01000001">
    <property type="protein sequence ID" value="TNC74783.1"/>
    <property type="molecule type" value="Genomic_DNA"/>
</dbReference>
<keyword evidence="3 9" id="KW-0813">Transport</keyword>
<dbReference type="PANTHER" id="PTHR30386">
    <property type="entry name" value="MEMBRANE FUSION SUBUNIT OF EMRAB-TOLC MULTIDRUG EFFLUX PUMP"/>
    <property type="match status" value="1"/>
</dbReference>
<evidence type="ECO:0000256" key="1">
    <source>
        <dbReference type="ARBA" id="ARBA00004377"/>
    </source>
</evidence>
<dbReference type="RefSeq" id="WP_139079777.1">
    <property type="nucleotide sequence ID" value="NZ_VDFV01000001.1"/>
</dbReference>
<dbReference type="InterPro" id="IPR010129">
    <property type="entry name" value="T1SS_HlyD"/>
</dbReference>
<keyword evidence="10" id="KW-0175">Coiled coil</keyword>
<evidence type="ECO:0000256" key="10">
    <source>
        <dbReference type="SAM" id="Coils"/>
    </source>
</evidence>
<evidence type="ECO:0000256" key="5">
    <source>
        <dbReference type="ARBA" id="ARBA00022519"/>
    </source>
</evidence>
<comment type="similarity">
    <text evidence="2 9">Belongs to the membrane fusion protein (MFP) (TC 8.A.1) family.</text>
</comment>
<feature type="coiled-coil region" evidence="10">
    <location>
        <begin position="161"/>
        <end position="276"/>
    </location>
</feature>
<evidence type="ECO:0000259" key="12">
    <source>
        <dbReference type="Pfam" id="PF26002"/>
    </source>
</evidence>
<dbReference type="Proteomes" id="UP000305709">
    <property type="component" value="Unassembled WGS sequence"/>
</dbReference>